<evidence type="ECO:0000313" key="1">
    <source>
        <dbReference type="EMBL" id="KAG8651304.1"/>
    </source>
</evidence>
<reference evidence="2" key="1">
    <citation type="journal article" date="2016" name="Nat. Biotechnol.">
        <title>Sequencing wild and cultivated cassava and related species reveals extensive interspecific hybridization and genetic diversity.</title>
        <authorList>
            <person name="Bredeson J.V."/>
            <person name="Lyons J.B."/>
            <person name="Prochnik S.E."/>
            <person name="Wu G.A."/>
            <person name="Ha C.M."/>
            <person name="Edsinger-Gonzales E."/>
            <person name="Grimwood J."/>
            <person name="Schmutz J."/>
            <person name="Rabbi I.Y."/>
            <person name="Egesi C."/>
            <person name="Nauluvula P."/>
            <person name="Lebot V."/>
            <person name="Ndunguru J."/>
            <person name="Mkamilo G."/>
            <person name="Bart R.S."/>
            <person name="Setter T.L."/>
            <person name="Gleadow R.M."/>
            <person name="Kulakow P."/>
            <person name="Ferguson M.E."/>
            <person name="Rounsley S."/>
            <person name="Rokhsar D.S."/>
        </authorList>
    </citation>
    <scope>NUCLEOTIDE SEQUENCE [LARGE SCALE GENOMIC DNA]</scope>
    <source>
        <strain evidence="2">cv. AM560-2</strain>
    </source>
</reference>
<proteinExistence type="predicted"/>
<protein>
    <submittedName>
        <fullName evidence="1">Uncharacterized protein</fullName>
    </submittedName>
</protein>
<gene>
    <name evidence="1" type="ORF">MANES_07G112202v8</name>
</gene>
<dbReference type="Proteomes" id="UP000091857">
    <property type="component" value="Chromosome 7"/>
</dbReference>
<dbReference type="EMBL" id="CM004393">
    <property type="protein sequence ID" value="KAG8651304.1"/>
    <property type="molecule type" value="Genomic_DNA"/>
</dbReference>
<evidence type="ECO:0000313" key="2">
    <source>
        <dbReference type="Proteomes" id="UP000091857"/>
    </source>
</evidence>
<sequence length="115" mass="13129">MIKREKKKKISIIPFNIFRLLLSLISSNFLIINNFLWLCKSFAEFKHIIRSLHTKFGLVITLHISLCPSIFVAQSYPPSQIQNAAVFVERPSTLAVSKVVNNNQHNINAVFYGPT</sequence>
<organism evidence="1 2">
    <name type="scientific">Manihot esculenta</name>
    <name type="common">Cassava</name>
    <name type="synonym">Jatropha manihot</name>
    <dbReference type="NCBI Taxonomy" id="3983"/>
    <lineage>
        <taxon>Eukaryota</taxon>
        <taxon>Viridiplantae</taxon>
        <taxon>Streptophyta</taxon>
        <taxon>Embryophyta</taxon>
        <taxon>Tracheophyta</taxon>
        <taxon>Spermatophyta</taxon>
        <taxon>Magnoliopsida</taxon>
        <taxon>eudicotyledons</taxon>
        <taxon>Gunneridae</taxon>
        <taxon>Pentapetalae</taxon>
        <taxon>rosids</taxon>
        <taxon>fabids</taxon>
        <taxon>Malpighiales</taxon>
        <taxon>Euphorbiaceae</taxon>
        <taxon>Crotonoideae</taxon>
        <taxon>Manihoteae</taxon>
        <taxon>Manihot</taxon>
    </lineage>
</organism>
<comment type="caution">
    <text evidence="1">The sequence shown here is derived from an EMBL/GenBank/DDBJ whole genome shotgun (WGS) entry which is preliminary data.</text>
</comment>
<keyword evidence="2" id="KW-1185">Reference proteome</keyword>
<accession>A0ACB7HEW1</accession>
<name>A0ACB7HEW1_MANES</name>